<dbReference type="SUPFAM" id="SSF57667">
    <property type="entry name" value="beta-beta-alpha zinc fingers"/>
    <property type="match status" value="4"/>
</dbReference>
<feature type="domain" description="C2H2-type" evidence="10">
    <location>
        <begin position="285"/>
        <end position="309"/>
    </location>
</feature>
<protein>
    <submittedName>
        <fullName evidence="11">CLUMA_CG013561, isoform A</fullName>
    </submittedName>
</protein>
<dbReference type="PROSITE" id="PS50157">
    <property type="entry name" value="ZINC_FINGER_C2H2_2"/>
    <property type="match status" value="9"/>
</dbReference>
<keyword evidence="5" id="KW-0862">Zinc</keyword>
<dbReference type="InterPro" id="IPR013087">
    <property type="entry name" value="Znf_C2H2_type"/>
</dbReference>
<evidence type="ECO:0000256" key="9">
    <source>
        <dbReference type="PROSITE-ProRule" id="PRU00042"/>
    </source>
</evidence>
<evidence type="ECO:0000256" key="8">
    <source>
        <dbReference type="ARBA" id="ARBA00023242"/>
    </source>
</evidence>
<evidence type="ECO:0000256" key="7">
    <source>
        <dbReference type="ARBA" id="ARBA00023163"/>
    </source>
</evidence>
<feature type="domain" description="C2H2-type" evidence="10">
    <location>
        <begin position="348"/>
        <end position="377"/>
    </location>
</feature>
<comment type="subcellular location">
    <subcellularLocation>
        <location evidence="1">Nucleus</location>
    </subcellularLocation>
</comment>
<evidence type="ECO:0000259" key="10">
    <source>
        <dbReference type="PROSITE" id="PS50157"/>
    </source>
</evidence>
<dbReference type="InterPro" id="IPR036236">
    <property type="entry name" value="Znf_C2H2_sf"/>
</dbReference>
<dbReference type="InterPro" id="IPR050636">
    <property type="entry name" value="C2H2-ZF_domain-containing"/>
</dbReference>
<dbReference type="Proteomes" id="UP000183832">
    <property type="component" value="Unassembled WGS sequence"/>
</dbReference>
<feature type="domain" description="C2H2-type" evidence="10">
    <location>
        <begin position="222"/>
        <end position="251"/>
    </location>
</feature>
<evidence type="ECO:0000313" key="11">
    <source>
        <dbReference type="EMBL" id="CRL00288.1"/>
    </source>
</evidence>
<dbReference type="EMBL" id="CVRI01000054">
    <property type="protein sequence ID" value="CRL00288.1"/>
    <property type="molecule type" value="Genomic_DNA"/>
</dbReference>
<feature type="domain" description="C2H2-type" evidence="10">
    <location>
        <begin position="469"/>
        <end position="497"/>
    </location>
</feature>
<keyword evidence="8" id="KW-0539">Nucleus</keyword>
<sequence length="506" mass="59765">MSVYQQLYSKDFKVKDEPFEEFYIQEAVFETDVTEGNELEKCCLCPIGLNYQKLLLDHIVNNHNSQTNISCCVCPEGIELQTNLINHLLFHFTLKIENEETIENIQSQEKCSTEVDDTNFVSYFKNSKDLVNLETLSNKLPSLSDNKKKQHFNCEHCDKSFLSKQNLQKHCRNEHDPEICNRNKRKPSDSPKIKCKICPKQFKYKQGAQKHWDLEHNPLNSYECPRESCTSRCKTLKNLHAHIRTHDPPRSSVDVDNLQCHKCLKTFDTQKQLTLHFYTHREKFFCCDMCGSKFNNREQIKNHVLRHVGLFRKIISQQRIICDQCSMMVFSHKMKRHKLIHHSDERPFKCDMEGCNAAFSDSRVLRDHRNIHLELKPYKCEFCTEAFRSGANLRLHRVRHTDPDRYRCEECQASFVTKQALQKHNRLHTEDPEVRPFACDYPGCSSTFKQKDHIRNHYRRTHEKSDEIFVCSFCSKNYDGKDALGKHLRKAHKVTKRRSRVFPLNS</sequence>
<dbReference type="PANTHER" id="PTHR47772:SF13">
    <property type="entry name" value="GASTRULA ZINC FINGER PROTEIN XLCGF49.1-LIKE-RELATED"/>
    <property type="match status" value="1"/>
</dbReference>
<dbReference type="PROSITE" id="PS00028">
    <property type="entry name" value="ZINC_FINGER_C2H2_1"/>
    <property type="match status" value="10"/>
</dbReference>
<feature type="domain" description="C2H2-type" evidence="10">
    <location>
        <begin position="152"/>
        <end position="178"/>
    </location>
</feature>
<evidence type="ECO:0000256" key="3">
    <source>
        <dbReference type="ARBA" id="ARBA00022737"/>
    </source>
</evidence>
<dbReference type="PANTHER" id="PTHR47772">
    <property type="entry name" value="ZINC FINGER PROTEIN 200"/>
    <property type="match status" value="1"/>
</dbReference>
<feature type="domain" description="C2H2-type" evidence="10">
    <location>
        <begin position="378"/>
        <end position="405"/>
    </location>
</feature>
<evidence type="ECO:0000313" key="12">
    <source>
        <dbReference type="Proteomes" id="UP000183832"/>
    </source>
</evidence>
<keyword evidence="12" id="KW-1185">Reference proteome</keyword>
<keyword evidence="2" id="KW-0479">Metal-binding</keyword>
<dbReference type="AlphaFoldDB" id="A0A1J1IJB4"/>
<dbReference type="GO" id="GO:0008270">
    <property type="term" value="F:zinc ion binding"/>
    <property type="evidence" value="ECO:0007669"/>
    <property type="project" value="UniProtKB-KW"/>
</dbReference>
<dbReference type="STRING" id="568069.A0A1J1IJB4"/>
<evidence type="ECO:0000256" key="1">
    <source>
        <dbReference type="ARBA" id="ARBA00004123"/>
    </source>
</evidence>
<accession>A0A1J1IJB4</accession>
<keyword evidence="7" id="KW-0804">Transcription</keyword>
<organism evidence="11 12">
    <name type="scientific">Clunio marinus</name>
    <dbReference type="NCBI Taxonomy" id="568069"/>
    <lineage>
        <taxon>Eukaryota</taxon>
        <taxon>Metazoa</taxon>
        <taxon>Ecdysozoa</taxon>
        <taxon>Arthropoda</taxon>
        <taxon>Hexapoda</taxon>
        <taxon>Insecta</taxon>
        <taxon>Pterygota</taxon>
        <taxon>Neoptera</taxon>
        <taxon>Endopterygota</taxon>
        <taxon>Diptera</taxon>
        <taxon>Nematocera</taxon>
        <taxon>Chironomoidea</taxon>
        <taxon>Chironomidae</taxon>
        <taxon>Clunio</taxon>
    </lineage>
</organism>
<evidence type="ECO:0000256" key="4">
    <source>
        <dbReference type="ARBA" id="ARBA00022771"/>
    </source>
</evidence>
<dbReference type="Pfam" id="PF00096">
    <property type="entry name" value="zf-C2H2"/>
    <property type="match status" value="1"/>
</dbReference>
<evidence type="ECO:0000256" key="6">
    <source>
        <dbReference type="ARBA" id="ARBA00023015"/>
    </source>
</evidence>
<dbReference type="OrthoDB" id="6077919at2759"/>
<dbReference type="Gene3D" id="3.30.160.60">
    <property type="entry name" value="Classic Zinc Finger"/>
    <property type="match status" value="6"/>
</dbReference>
<proteinExistence type="predicted"/>
<feature type="domain" description="C2H2-type" evidence="10">
    <location>
        <begin position="437"/>
        <end position="467"/>
    </location>
</feature>
<keyword evidence="4 9" id="KW-0863">Zinc-finger</keyword>
<feature type="domain" description="C2H2-type" evidence="10">
    <location>
        <begin position="258"/>
        <end position="280"/>
    </location>
</feature>
<reference evidence="11 12" key="1">
    <citation type="submission" date="2015-04" db="EMBL/GenBank/DDBJ databases">
        <authorList>
            <person name="Syromyatnikov M.Y."/>
            <person name="Popov V.N."/>
        </authorList>
    </citation>
    <scope>NUCLEOTIDE SEQUENCE [LARGE SCALE GENOMIC DNA]</scope>
</reference>
<feature type="domain" description="C2H2-type" evidence="10">
    <location>
        <begin position="406"/>
        <end position="433"/>
    </location>
</feature>
<gene>
    <name evidence="11" type="ORF">CLUMA_CG013561</name>
</gene>
<keyword evidence="3" id="KW-0677">Repeat</keyword>
<name>A0A1J1IJB4_9DIPT</name>
<dbReference type="GO" id="GO:0005634">
    <property type="term" value="C:nucleus"/>
    <property type="evidence" value="ECO:0007669"/>
    <property type="project" value="UniProtKB-SubCell"/>
</dbReference>
<evidence type="ECO:0000256" key="5">
    <source>
        <dbReference type="ARBA" id="ARBA00022833"/>
    </source>
</evidence>
<keyword evidence="6" id="KW-0805">Transcription regulation</keyword>
<evidence type="ECO:0000256" key="2">
    <source>
        <dbReference type="ARBA" id="ARBA00022723"/>
    </source>
</evidence>
<dbReference type="SMART" id="SM00355">
    <property type="entry name" value="ZnF_C2H2"/>
    <property type="match status" value="13"/>
</dbReference>